<dbReference type="SUPFAM" id="SSF53795">
    <property type="entry name" value="PEP carboxykinase-like"/>
    <property type="match status" value="1"/>
</dbReference>
<gene>
    <name evidence="1" type="ORF">N2K84_00165</name>
</gene>
<dbReference type="AlphaFoldDB" id="A0AA41YAP8"/>
<reference evidence="1" key="1">
    <citation type="submission" date="2022-10" db="EMBL/GenBank/DDBJ databases">
        <title>Gaoshiqiia sediminis gen. nov., sp. nov., isolated from coastal sediment.</title>
        <authorList>
            <person name="Yu W.X."/>
            <person name="Mu D.S."/>
            <person name="Du J.Z."/>
            <person name="Liang Y.Q."/>
        </authorList>
    </citation>
    <scope>NUCLEOTIDE SEQUENCE</scope>
    <source>
        <strain evidence="1">A06</strain>
    </source>
</reference>
<accession>A0AA41YAP8</accession>
<evidence type="ECO:0000313" key="2">
    <source>
        <dbReference type="Proteomes" id="UP001163821"/>
    </source>
</evidence>
<evidence type="ECO:0000313" key="1">
    <source>
        <dbReference type="EMBL" id="MCW0481122.1"/>
    </source>
</evidence>
<dbReference type="Proteomes" id="UP001163821">
    <property type="component" value="Unassembled WGS sequence"/>
</dbReference>
<dbReference type="EMBL" id="JAPAAF010000001">
    <property type="protein sequence ID" value="MCW0481122.1"/>
    <property type="molecule type" value="Genomic_DNA"/>
</dbReference>
<dbReference type="RefSeq" id="WP_282589727.1">
    <property type="nucleotide sequence ID" value="NZ_JAPAAF010000001.1"/>
</dbReference>
<comment type="caution">
    <text evidence="1">The sequence shown here is derived from an EMBL/GenBank/DDBJ whole genome shotgun (WGS) entry which is preliminary data.</text>
</comment>
<protein>
    <submittedName>
        <fullName evidence="1">Uncharacterized protein</fullName>
    </submittedName>
</protein>
<sequence length="379" mass="43992">MAKVAYVKKKIGQSYLVWLQNSNLYFQLEEPAWFAFRKLAKRYRAETIAVEFGQRYGVSVEESLAFVAEMRDRVEEFNQAPVSVENDCSDMDIFRKYVFTPISVHQYQFGTKVVRFSYEKEGLVKYIHPLVEHLEVAADQRESSSFELFTCEGRVVFRLNGEVKGYWGKADSEYTKGKIFLELINVLHDKSDSDWLMTVHASAITNGQKTILFSAEPGSGKTTMAAMLQAEGFQLISDDFVPFDKYSMQAYPFPIAMSVKEGAMKLMASLYPDLENRPLHYVGPEKQVRYLPVENHKMKMIFPAHELVFIKYDQEVDFRMVKLEPIQAIKMLLDQIWVPPSPENVELLFDRLEQFSFYQLVYSNNRKALDAIKQLFDHD</sequence>
<dbReference type="InterPro" id="IPR027417">
    <property type="entry name" value="P-loop_NTPase"/>
</dbReference>
<keyword evidence="2" id="KW-1185">Reference proteome</keyword>
<organism evidence="1 2">
    <name type="scientific">Gaoshiqia sediminis</name>
    <dbReference type="NCBI Taxonomy" id="2986998"/>
    <lineage>
        <taxon>Bacteria</taxon>
        <taxon>Pseudomonadati</taxon>
        <taxon>Bacteroidota</taxon>
        <taxon>Bacteroidia</taxon>
        <taxon>Marinilabiliales</taxon>
        <taxon>Prolixibacteraceae</taxon>
        <taxon>Gaoshiqia</taxon>
    </lineage>
</organism>
<name>A0AA41YAP8_9BACT</name>
<dbReference type="Gene3D" id="3.40.50.300">
    <property type="entry name" value="P-loop containing nucleotide triphosphate hydrolases"/>
    <property type="match status" value="1"/>
</dbReference>
<proteinExistence type="predicted"/>